<organism evidence="1 2">
    <name type="scientific">Vaccinium darrowii</name>
    <dbReference type="NCBI Taxonomy" id="229202"/>
    <lineage>
        <taxon>Eukaryota</taxon>
        <taxon>Viridiplantae</taxon>
        <taxon>Streptophyta</taxon>
        <taxon>Embryophyta</taxon>
        <taxon>Tracheophyta</taxon>
        <taxon>Spermatophyta</taxon>
        <taxon>Magnoliopsida</taxon>
        <taxon>eudicotyledons</taxon>
        <taxon>Gunneridae</taxon>
        <taxon>Pentapetalae</taxon>
        <taxon>asterids</taxon>
        <taxon>Ericales</taxon>
        <taxon>Ericaceae</taxon>
        <taxon>Vaccinioideae</taxon>
        <taxon>Vaccinieae</taxon>
        <taxon>Vaccinium</taxon>
    </lineage>
</organism>
<name>A0ACB7YRC4_9ERIC</name>
<reference evidence="1 2" key="1">
    <citation type="journal article" date="2021" name="Hortic Res">
        <title>High-quality reference genome and annotation aids understanding of berry development for evergreen blueberry (Vaccinium darrowii).</title>
        <authorList>
            <person name="Yu J."/>
            <person name="Hulse-Kemp A.M."/>
            <person name="Babiker E."/>
            <person name="Staton M."/>
        </authorList>
    </citation>
    <scope>NUCLEOTIDE SEQUENCE [LARGE SCALE GENOMIC DNA]</scope>
    <source>
        <strain evidence="2">cv. NJ 8807/NJ 8810</strain>
        <tissue evidence="1">Young leaf</tissue>
    </source>
</reference>
<dbReference type="EMBL" id="CM037161">
    <property type="protein sequence ID" value="KAH7856192.1"/>
    <property type="molecule type" value="Genomic_DNA"/>
</dbReference>
<keyword evidence="2" id="KW-1185">Reference proteome</keyword>
<accession>A0ACB7YRC4</accession>
<dbReference type="Proteomes" id="UP000828048">
    <property type="component" value="Chromosome 11"/>
</dbReference>
<evidence type="ECO:0000313" key="1">
    <source>
        <dbReference type="EMBL" id="KAH7856192.1"/>
    </source>
</evidence>
<comment type="caution">
    <text evidence="1">The sequence shown here is derived from an EMBL/GenBank/DDBJ whole genome shotgun (WGS) entry which is preliminary data.</text>
</comment>
<proteinExistence type="predicted"/>
<gene>
    <name evidence="1" type="ORF">Vadar_033769</name>
</gene>
<sequence>MVSFGEAAGLAEGVNCTADFERIREVATEAQVVKKVKGSVNIIVHGAEPVNLFGPVIPVGYAHFSFIWFTRWLWWQRGKERESDLVMVLIGVLGDRNAKINMTTFTCFGDALN</sequence>
<protein>
    <submittedName>
        <fullName evidence="1">Uncharacterized protein</fullName>
    </submittedName>
</protein>
<evidence type="ECO:0000313" key="2">
    <source>
        <dbReference type="Proteomes" id="UP000828048"/>
    </source>
</evidence>